<accession>A0A372ELG2</accession>
<proteinExistence type="predicted"/>
<dbReference type="Gene3D" id="1.10.287.470">
    <property type="entry name" value="Helix hairpin bin"/>
    <property type="match status" value="1"/>
</dbReference>
<feature type="chain" id="PRO_5016737540" evidence="5">
    <location>
        <begin position="24"/>
        <end position="328"/>
    </location>
</feature>
<evidence type="ECO:0000256" key="3">
    <source>
        <dbReference type="SAM" id="Coils"/>
    </source>
</evidence>
<evidence type="ECO:0000313" key="8">
    <source>
        <dbReference type="Proteomes" id="UP000261931"/>
    </source>
</evidence>
<dbReference type="Gene3D" id="2.40.30.170">
    <property type="match status" value="1"/>
</dbReference>
<evidence type="ECO:0000256" key="5">
    <source>
        <dbReference type="SAM" id="SignalP"/>
    </source>
</evidence>
<protein>
    <submittedName>
        <fullName evidence="7">HlyD family efflux transporter periplasmic adaptor subunit</fullName>
    </submittedName>
</protein>
<keyword evidence="8" id="KW-1185">Reference proteome</keyword>
<name>A0A372ELG2_9BURK</name>
<evidence type="ECO:0000259" key="6">
    <source>
        <dbReference type="Pfam" id="PF25876"/>
    </source>
</evidence>
<comment type="subcellular location">
    <subcellularLocation>
        <location evidence="1">Cell envelope</location>
    </subcellularLocation>
</comment>
<feature type="signal peptide" evidence="5">
    <location>
        <begin position="1"/>
        <end position="23"/>
    </location>
</feature>
<evidence type="ECO:0000256" key="2">
    <source>
        <dbReference type="ARBA" id="ARBA00023054"/>
    </source>
</evidence>
<dbReference type="InterPro" id="IPR058624">
    <property type="entry name" value="MdtA-like_HH"/>
</dbReference>
<feature type="region of interest" description="Disordered" evidence="4">
    <location>
        <begin position="308"/>
        <end position="328"/>
    </location>
</feature>
<dbReference type="PANTHER" id="PTHR32347:SF23">
    <property type="entry name" value="BLL5650 PROTEIN"/>
    <property type="match status" value="1"/>
</dbReference>
<dbReference type="InterPro" id="IPR050465">
    <property type="entry name" value="UPF0194_transport"/>
</dbReference>
<dbReference type="AlphaFoldDB" id="A0A372ELG2"/>
<dbReference type="Proteomes" id="UP000261931">
    <property type="component" value="Unassembled WGS sequence"/>
</dbReference>
<dbReference type="PANTHER" id="PTHR32347">
    <property type="entry name" value="EFFLUX SYSTEM COMPONENT YKNX-RELATED"/>
    <property type="match status" value="1"/>
</dbReference>
<evidence type="ECO:0000256" key="4">
    <source>
        <dbReference type="SAM" id="MobiDB-lite"/>
    </source>
</evidence>
<gene>
    <name evidence="7" type="ORF">DY262_07195</name>
</gene>
<dbReference type="GO" id="GO:0030313">
    <property type="term" value="C:cell envelope"/>
    <property type="evidence" value="ECO:0007669"/>
    <property type="project" value="UniProtKB-SubCell"/>
</dbReference>
<dbReference type="SUPFAM" id="SSF111369">
    <property type="entry name" value="HlyD-like secretion proteins"/>
    <property type="match status" value="1"/>
</dbReference>
<evidence type="ECO:0000313" key="7">
    <source>
        <dbReference type="EMBL" id="RFP80217.1"/>
    </source>
</evidence>
<keyword evidence="2 3" id="KW-0175">Coiled coil</keyword>
<dbReference type="RefSeq" id="WP_116958265.1">
    <property type="nucleotide sequence ID" value="NZ_QVLS01000003.1"/>
</dbReference>
<reference evidence="7 8" key="1">
    <citation type="submission" date="2018-08" db="EMBL/GenBank/DDBJ databases">
        <title>Hydrogenophaga sp. LA-38 isolated from sludge.</title>
        <authorList>
            <person name="Im W.-T."/>
        </authorList>
    </citation>
    <scope>NUCLEOTIDE SEQUENCE [LARGE SCALE GENOMIC DNA]</scope>
    <source>
        <strain evidence="7 8">LA-38</strain>
    </source>
</reference>
<dbReference type="PROSITE" id="PS51257">
    <property type="entry name" value="PROKAR_LIPOPROTEIN"/>
    <property type="match status" value="1"/>
</dbReference>
<comment type="caution">
    <text evidence="7">The sequence shown here is derived from an EMBL/GenBank/DDBJ whole genome shotgun (WGS) entry which is preliminary data.</text>
</comment>
<organism evidence="7 8">
    <name type="scientific">Hydrogenophaga borbori</name>
    <dbReference type="NCBI Taxonomy" id="2294117"/>
    <lineage>
        <taxon>Bacteria</taxon>
        <taxon>Pseudomonadati</taxon>
        <taxon>Pseudomonadota</taxon>
        <taxon>Betaproteobacteria</taxon>
        <taxon>Burkholderiales</taxon>
        <taxon>Comamonadaceae</taxon>
        <taxon>Hydrogenophaga</taxon>
    </lineage>
</organism>
<dbReference type="Pfam" id="PF25876">
    <property type="entry name" value="HH_MFP_RND"/>
    <property type="match status" value="1"/>
</dbReference>
<sequence length="328" mass="34559">MFCRVSASPVARGLCAAAALALAACSPEPPATWSGYAVGDFVYVAAPLAGTLESLQVRASDTVARGAPLFELESASEAAARDEAAARLQAAQAQQANLEKGRRADEQAVIRAQLAQAQVALALAQREVERQQRLLAQGFVSLAQVDDASTRQRAAAARVDELSAALRVAQLPARGDEQQASRANVAAAGGALRLLERQLEKTRRFAPVAGVVNDVFFRPGEFVPAGQPVLALLPPGNIKLRFFVPEAELSGIRLGQSLAARCDGCGAPLQVRVSHIAGQAEYTPPVIYSNAQRARLVFMVEARPEPADAARLHPGQPVDVERPVAGTP</sequence>
<feature type="domain" description="Multidrug resistance protein MdtA-like alpha-helical hairpin" evidence="6">
    <location>
        <begin position="108"/>
        <end position="171"/>
    </location>
</feature>
<dbReference type="Gene3D" id="2.40.50.100">
    <property type="match status" value="1"/>
</dbReference>
<dbReference type="EMBL" id="QVLS01000003">
    <property type="protein sequence ID" value="RFP80217.1"/>
    <property type="molecule type" value="Genomic_DNA"/>
</dbReference>
<evidence type="ECO:0000256" key="1">
    <source>
        <dbReference type="ARBA" id="ARBA00004196"/>
    </source>
</evidence>
<feature type="coiled-coil region" evidence="3">
    <location>
        <begin position="81"/>
        <end position="134"/>
    </location>
</feature>
<keyword evidence="5" id="KW-0732">Signal</keyword>